<proteinExistence type="predicted"/>
<dbReference type="Gene3D" id="1.10.150.20">
    <property type="entry name" value="5' to 3' exonuclease, C-terminal subdomain"/>
    <property type="match status" value="1"/>
</dbReference>
<dbReference type="PRINTS" id="PR00868">
    <property type="entry name" value="DNAPOLI"/>
</dbReference>
<evidence type="ECO:0000259" key="2">
    <source>
        <dbReference type="SMART" id="SM00482"/>
    </source>
</evidence>
<dbReference type="GO" id="GO:0003887">
    <property type="term" value="F:DNA-directed DNA polymerase activity"/>
    <property type="evidence" value="ECO:0007669"/>
    <property type="project" value="InterPro"/>
</dbReference>
<dbReference type="GO" id="GO:0006261">
    <property type="term" value="P:DNA-templated DNA replication"/>
    <property type="evidence" value="ECO:0007669"/>
    <property type="project" value="InterPro"/>
</dbReference>
<organism evidence="3">
    <name type="scientific">marine sediment metagenome</name>
    <dbReference type="NCBI Taxonomy" id="412755"/>
    <lineage>
        <taxon>unclassified sequences</taxon>
        <taxon>metagenomes</taxon>
        <taxon>ecological metagenomes</taxon>
    </lineage>
</organism>
<reference evidence="3" key="1">
    <citation type="journal article" date="2015" name="Nature">
        <title>Complex archaea that bridge the gap between prokaryotes and eukaryotes.</title>
        <authorList>
            <person name="Spang A."/>
            <person name="Saw J.H."/>
            <person name="Jorgensen S.L."/>
            <person name="Zaremba-Niedzwiedzka K."/>
            <person name="Martijn J."/>
            <person name="Lind A.E."/>
            <person name="van Eijk R."/>
            <person name="Schleper C."/>
            <person name="Guy L."/>
            <person name="Ettema T.J."/>
        </authorList>
    </citation>
    <scope>NUCLEOTIDE SEQUENCE</scope>
</reference>
<dbReference type="PANTHER" id="PTHR10133:SF27">
    <property type="entry name" value="DNA POLYMERASE NU"/>
    <property type="match status" value="1"/>
</dbReference>
<gene>
    <name evidence="3" type="ORF">LCGC14_2777490</name>
</gene>
<dbReference type="InterPro" id="IPR002298">
    <property type="entry name" value="DNA_polymerase_A"/>
</dbReference>
<keyword evidence="1" id="KW-0235">DNA replication</keyword>
<dbReference type="AlphaFoldDB" id="A0A0F8YU92"/>
<dbReference type="SUPFAM" id="SSF56672">
    <property type="entry name" value="DNA/RNA polymerases"/>
    <property type="match status" value="1"/>
</dbReference>
<sequence length="262" mass="29256">MRLFIIAVVLLFTTVAEAPKMILTKAMWNMNEERIKKRLGNLRDMFIARPGYKIVYGDYSQIELVTLAIQAGDKDMLEVFKSGVDIHKATAAAFLDVPLDKVNEFNRSIGKNINFARVYGSVDGYALMKLSYQGPDGQERPITQAMVNRGFASLDERFPAAATYFQNTVAEISAKHGTYITRFGREKHMGTTLCSGNEWMRKESERQAVNGSIQSPANSVTVRTLNAVDAHLIDLILSGELSEDEILLILTVHDSGAWETKE</sequence>
<dbReference type="GO" id="GO:0006302">
    <property type="term" value="P:double-strand break repair"/>
    <property type="evidence" value="ECO:0007669"/>
    <property type="project" value="TreeGrafter"/>
</dbReference>
<feature type="domain" description="DNA-directed DNA polymerase family A palm" evidence="2">
    <location>
        <begin position="42"/>
        <end position="261"/>
    </location>
</feature>
<dbReference type="Gene3D" id="3.30.70.370">
    <property type="match status" value="1"/>
</dbReference>
<dbReference type="EMBL" id="LAZR01051500">
    <property type="protein sequence ID" value="KKK85018.1"/>
    <property type="molecule type" value="Genomic_DNA"/>
</dbReference>
<dbReference type="InterPro" id="IPR043502">
    <property type="entry name" value="DNA/RNA_pol_sf"/>
</dbReference>
<dbReference type="PANTHER" id="PTHR10133">
    <property type="entry name" value="DNA POLYMERASE I"/>
    <property type="match status" value="1"/>
</dbReference>
<feature type="non-terminal residue" evidence="3">
    <location>
        <position position="262"/>
    </location>
</feature>
<dbReference type="GO" id="GO:0003677">
    <property type="term" value="F:DNA binding"/>
    <property type="evidence" value="ECO:0007669"/>
    <property type="project" value="InterPro"/>
</dbReference>
<name>A0A0F8YU92_9ZZZZ</name>
<evidence type="ECO:0000256" key="1">
    <source>
        <dbReference type="ARBA" id="ARBA00022705"/>
    </source>
</evidence>
<dbReference type="InterPro" id="IPR001098">
    <property type="entry name" value="DNA-dir_DNA_pol_A_palm_dom"/>
</dbReference>
<dbReference type="SMART" id="SM00482">
    <property type="entry name" value="POLAc"/>
    <property type="match status" value="1"/>
</dbReference>
<comment type="caution">
    <text evidence="3">The sequence shown here is derived from an EMBL/GenBank/DDBJ whole genome shotgun (WGS) entry which is preliminary data.</text>
</comment>
<protein>
    <recommendedName>
        <fullName evidence="2">DNA-directed DNA polymerase family A palm domain-containing protein</fullName>
    </recommendedName>
</protein>
<dbReference type="Pfam" id="PF00476">
    <property type="entry name" value="DNA_pol_A"/>
    <property type="match status" value="1"/>
</dbReference>
<accession>A0A0F8YU92</accession>
<evidence type="ECO:0000313" key="3">
    <source>
        <dbReference type="EMBL" id="KKK85018.1"/>
    </source>
</evidence>